<dbReference type="EMBL" id="CAOQHR010000002">
    <property type="protein sequence ID" value="CAI6328211.1"/>
    <property type="molecule type" value="Genomic_DNA"/>
</dbReference>
<organism evidence="2 3">
    <name type="scientific">Periconia digitata</name>
    <dbReference type="NCBI Taxonomy" id="1303443"/>
    <lineage>
        <taxon>Eukaryota</taxon>
        <taxon>Fungi</taxon>
        <taxon>Dikarya</taxon>
        <taxon>Ascomycota</taxon>
        <taxon>Pezizomycotina</taxon>
        <taxon>Dothideomycetes</taxon>
        <taxon>Pleosporomycetidae</taxon>
        <taxon>Pleosporales</taxon>
        <taxon>Massarineae</taxon>
        <taxon>Periconiaceae</taxon>
        <taxon>Periconia</taxon>
    </lineage>
</organism>
<keyword evidence="3" id="KW-1185">Reference proteome</keyword>
<name>A0A9W4U9N1_9PLEO</name>
<accession>A0A9W4U9N1</accession>
<keyword evidence="1" id="KW-0732">Signal</keyword>
<feature type="chain" id="PRO_5040831907" evidence="1">
    <location>
        <begin position="20"/>
        <end position="210"/>
    </location>
</feature>
<reference evidence="2" key="1">
    <citation type="submission" date="2023-01" db="EMBL/GenBank/DDBJ databases">
        <authorList>
            <person name="Van Ghelder C."/>
            <person name="Rancurel C."/>
        </authorList>
    </citation>
    <scope>NUCLEOTIDE SEQUENCE</scope>
    <source>
        <strain evidence="2">CNCM I-4278</strain>
    </source>
</reference>
<dbReference type="Proteomes" id="UP001152607">
    <property type="component" value="Unassembled WGS sequence"/>
</dbReference>
<gene>
    <name evidence="2" type="ORF">PDIGIT_LOCUS3958</name>
</gene>
<comment type="caution">
    <text evidence="2">The sequence shown here is derived from an EMBL/GenBank/DDBJ whole genome shotgun (WGS) entry which is preliminary data.</text>
</comment>
<evidence type="ECO:0000313" key="2">
    <source>
        <dbReference type="EMBL" id="CAI6328211.1"/>
    </source>
</evidence>
<evidence type="ECO:0000256" key="1">
    <source>
        <dbReference type="SAM" id="SignalP"/>
    </source>
</evidence>
<evidence type="ECO:0000313" key="3">
    <source>
        <dbReference type="Proteomes" id="UP001152607"/>
    </source>
</evidence>
<proteinExistence type="predicted"/>
<dbReference type="Gene3D" id="2.60.20.10">
    <property type="entry name" value="Crystallins"/>
    <property type="match status" value="1"/>
</dbReference>
<sequence>MLLLYCILHALFLCSLALGAIVGGRAKPVDTASYVRVIETSPFGPVEHLLDANGMAISSSQEGREPEDSDQSEHLELSSGEQVLFSNGSDVNALGNDQWGMVRVYSDPACTGERWGFLTETDLNLRYQRRAICYGWSKATASSIAFTPRADRQYWGCYLYDSENCRDWKNRYWITTTSWRLENVGWNDRALSIKCWMPSVAPPYDIPPMS</sequence>
<dbReference type="AlphaFoldDB" id="A0A9W4U9N1"/>
<protein>
    <submittedName>
        <fullName evidence="2">Uncharacterized protein</fullName>
    </submittedName>
</protein>
<feature type="signal peptide" evidence="1">
    <location>
        <begin position="1"/>
        <end position="19"/>
    </location>
</feature>